<feature type="domain" description="Large ribosomal subunit protein uL10-like insertion" evidence="4">
    <location>
        <begin position="126"/>
        <end position="188"/>
    </location>
</feature>
<evidence type="ECO:0000256" key="3">
    <source>
        <dbReference type="ARBA" id="ARBA00023274"/>
    </source>
</evidence>
<proteinExistence type="inferred from homology"/>
<keyword evidence="2 5" id="KW-0689">Ribosomal protein</keyword>
<organism evidence="5 6">
    <name type="scientific">Candidatus Marsarchaeota G2 archaeon ECH_B_SAG-M15</name>
    <dbReference type="NCBI Taxonomy" id="1978162"/>
    <lineage>
        <taxon>Archaea</taxon>
        <taxon>Candidatus Marsarchaeota</taxon>
        <taxon>Candidatus Marsarchaeota group 2</taxon>
    </lineage>
</organism>
<dbReference type="InterPro" id="IPR050323">
    <property type="entry name" value="Ribosomal_protein_uL10"/>
</dbReference>
<evidence type="ECO:0000313" key="6">
    <source>
        <dbReference type="Proteomes" id="UP000240490"/>
    </source>
</evidence>
<gene>
    <name evidence="5" type="ORF">B9Q08_02140</name>
</gene>
<dbReference type="GO" id="GO:0022625">
    <property type="term" value="C:cytosolic large ribosomal subunit"/>
    <property type="evidence" value="ECO:0007669"/>
    <property type="project" value="TreeGrafter"/>
</dbReference>
<dbReference type="GO" id="GO:0002181">
    <property type="term" value="P:cytoplasmic translation"/>
    <property type="evidence" value="ECO:0007669"/>
    <property type="project" value="TreeGrafter"/>
</dbReference>
<dbReference type="EMBL" id="NEXJ01000037">
    <property type="protein sequence ID" value="PSN91808.1"/>
    <property type="molecule type" value="Genomic_DNA"/>
</dbReference>
<reference evidence="5 6" key="1">
    <citation type="submission" date="2017-04" db="EMBL/GenBank/DDBJ databases">
        <title>Novel microbial lineages endemic to geothermal iron-oxide mats fill important gaps in the evolutionary history of Archaea.</title>
        <authorList>
            <person name="Jay Z.J."/>
            <person name="Beam J.P."/>
            <person name="Dlakic M."/>
            <person name="Rusch D.B."/>
            <person name="Kozubal M.A."/>
            <person name="Inskeep W.P."/>
        </authorList>
    </citation>
    <scope>NUCLEOTIDE SEQUENCE [LARGE SCALE GENOMIC DNA]</scope>
    <source>
        <strain evidence="5">ECH_B_SAG-M15</strain>
    </source>
</reference>
<comment type="similarity">
    <text evidence="1">Belongs to the universal ribosomal protein uL10 family.</text>
</comment>
<dbReference type="Proteomes" id="UP000240490">
    <property type="component" value="Unassembled WGS sequence"/>
</dbReference>
<sequence length="291" mass="31371">MSWKVSLTLYQRRREGKKQLLDYLVGEIPKHRGLMVIGITGVETSVVQSARKALKGKATIRVVKNTVLSKAIDKTSLPEEVKSALKTRLSAENAVVFSDDSVFSVAAELLRFKRNAYIKPNRSTPVDVIVPAGVTPLQPGPLTDSLTALGIPFEVKKNLVYIKKDTLVVKKGERVNARIAELLRALDIAPLTSSFELKLALEDGLYIPGEKLNVDLSSFIRDLSSAHTSALTLSVNLGIPVAEAMPLIVAQAARNALALGVEAGYLSAETLPLVLLRGISAAKALSELVKV</sequence>
<dbReference type="InterPro" id="IPR040637">
    <property type="entry name" value="Ribosomal_uL10-like_insert"/>
</dbReference>
<name>A0A2R6AZU7_9ARCH</name>
<accession>A0A2R6AZU7</accession>
<dbReference type="Gene3D" id="6.10.140.760">
    <property type="match status" value="1"/>
</dbReference>
<evidence type="ECO:0000256" key="2">
    <source>
        <dbReference type="ARBA" id="ARBA00022980"/>
    </source>
</evidence>
<dbReference type="Gene3D" id="3.30.70.1730">
    <property type="match status" value="1"/>
</dbReference>
<evidence type="ECO:0000256" key="1">
    <source>
        <dbReference type="ARBA" id="ARBA00008889"/>
    </source>
</evidence>
<dbReference type="GO" id="GO:0003735">
    <property type="term" value="F:structural constituent of ribosome"/>
    <property type="evidence" value="ECO:0007669"/>
    <property type="project" value="TreeGrafter"/>
</dbReference>
<dbReference type="Pfam" id="PF17777">
    <property type="entry name" value="RL10P_insert"/>
    <property type="match status" value="1"/>
</dbReference>
<keyword evidence="3" id="KW-0687">Ribonucleoprotein</keyword>
<protein>
    <submittedName>
        <fullName evidence="5">50S ribosomal protein L10</fullName>
    </submittedName>
</protein>
<dbReference type="SUPFAM" id="SSF160369">
    <property type="entry name" value="Ribosomal protein L10-like"/>
    <property type="match status" value="1"/>
</dbReference>
<dbReference type="GO" id="GO:0070180">
    <property type="term" value="F:large ribosomal subunit rRNA binding"/>
    <property type="evidence" value="ECO:0007669"/>
    <property type="project" value="TreeGrafter"/>
</dbReference>
<comment type="caution">
    <text evidence="5">The sequence shown here is derived from an EMBL/GenBank/DDBJ whole genome shotgun (WGS) entry which is preliminary data.</text>
</comment>
<dbReference type="Pfam" id="PF00466">
    <property type="entry name" value="Ribosomal_L10"/>
    <property type="match status" value="1"/>
</dbReference>
<dbReference type="InterPro" id="IPR001790">
    <property type="entry name" value="Ribosomal_uL10"/>
</dbReference>
<dbReference type="PANTHER" id="PTHR45699:SF3">
    <property type="entry name" value="LARGE RIBOSOMAL SUBUNIT PROTEIN UL10"/>
    <property type="match status" value="1"/>
</dbReference>
<dbReference type="PANTHER" id="PTHR45699">
    <property type="entry name" value="60S ACIDIC RIBOSOMAL PROTEIN P0"/>
    <property type="match status" value="1"/>
</dbReference>
<dbReference type="GO" id="GO:0000027">
    <property type="term" value="P:ribosomal large subunit assembly"/>
    <property type="evidence" value="ECO:0007669"/>
    <property type="project" value="TreeGrafter"/>
</dbReference>
<dbReference type="InterPro" id="IPR043141">
    <property type="entry name" value="Ribosomal_uL10-like_sf"/>
</dbReference>
<evidence type="ECO:0000313" key="5">
    <source>
        <dbReference type="EMBL" id="PSN91808.1"/>
    </source>
</evidence>
<dbReference type="AlphaFoldDB" id="A0A2R6AZU7"/>
<evidence type="ECO:0000259" key="4">
    <source>
        <dbReference type="Pfam" id="PF17777"/>
    </source>
</evidence>
<dbReference type="InterPro" id="IPR043164">
    <property type="entry name" value="Ribosomal_uL10-like_insert_sf"/>
</dbReference>
<dbReference type="Gene3D" id="3.90.105.20">
    <property type="match status" value="1"/>
</dbReference>